<accession>A0A381PPB5</accession>
<dbReference type="InterPro" id="IPR029044">
    <property type="entry name" value="Nucleotide-diphossugar_trans"/>
</dbReference>
<dbReference type="CDD" id="cd02516">
    <property type="entry name" value="CDP-ME_synthetase"/>
    <property type="match status" value="1"/>
</dbReference>
<reference evidence="3" key="1">
    <citation type="submission" date="2018-05" db="EMBL/GenBank/DDBJ databases">
        <authorList>
            <person name="Lanie J.A."/>
            <person name="Ng W.-L."/>
            <person name="Kazmierczak K.M."/>
            <person name="Andrzejewski T.M."/>
            <person name="Davidsen T.M."/>
            <person name="Wayne K.J."/>
            <person name="Tettelin H."/>
            <person name="Glass J.I."/>
            <person name="Rusch D."/>
            <person name="Podicherti R."/>
            <person name="Tsui H.-C.T."/>
            <person name="Winkler M.E."/>
        </authorList>
    </citation>
    <scope>NUCLEOTIDE SEQUENCE</scope>
</reference>
<keyword evidence="2" id="KW-0548">Nucleotidyltransferase</keyword>
<dbReference type="FunFam" id="3.90.550.10:FF:000003">
    <property type="entry name" value="2-C-methyl-D-erythritol 4-phosphate cytidylyltransferase"/>
    <property type="match status" value="1"/>
</dbReference>
<dbReference type="InterPro" id="IPR001228">
    <property type="entry name" value="IspD"/>
</dbReference>
<dbReference type="PANTHER" id="PTHR32125:SF4">
    <property type="entry name" value="2-C-METHYL-D-ERYTHRITOL 4-PHOSPHATE CYTIDYLYLTRANSFERASE, CHLOROPLASTIC"/>
    <property type="match status" value="1"/>
</dbReference>
<evidence type="ECO:0008006" key="4">
    <source>
        <dbReference type="Google" id="ProtNLM"/>
    </source>
</evidence>
<dbReference type="SUPFAM" id="SSF53448">
    <property type="entry name" value="Nucleotide-diphospho-sugar transferases"/>
    <property type="match status" value="1"/>
</dbReference>
<evidence type="ECO:0000256" key="2">
    <source>
        <dbReference type="ARBA" id="ARBA00022695"/>
    </source>
</evidence>
<dbReference type="NCBIfam" id="TIGR00453">
    <property type="entry name" value="ispD"/>
    <property type="match status" value="1"/>
</dbReference>
<organism evidence="3">
    <name type="scientific">marine metagenome</name>
    <dbReference type="NCBI Taxonomy" id="408172"/>
    <lineage>
        <taxon>unclassified sequences</taxon>
        <taxon>metagenomes</taxon>
        <taxon>ecological metagenomes</taxon>
    </lineage>
</organism>
<evidence type="ECO:0000313" key="3">
    <source>
        <dbReference type="EMBL" id="SUZ68871.1"/>
    </source>
</evidence>
<dbReference type="HAMAP" id="MF_00108">
    <property type="entry name" value="IspD"/>
    <property type="match status" value="1"/>
</dbReference>
<protein>
    <recommendedName>
        <fullName evidence="4">2-C-methyl-D-erythritol 4-phosphate cytidylyltransferase</fullName>
    </recommendedName>
</protein>
<gene>
    <name evidence="3" type="ORF">METZ01_LOCUS21725</name>
</gene>
<dbReference type="GO" id="GO:0008299">
    <property type="term" value="P:isoprenoid biosynthetic process"/>
    <property type="evidence" value="ECO:0007669"/>
    <property type="project" value="InterPro"/>
</dbReference>
<dbReference type="EMBL" id="UINC01001046">
    <property type="protein sequence ID" value="SUZ68871.1"/>
    <property type="molecule type" value="Genomic_DNA"/>
</dbReference>
<proteinExistence type="inferred from homology"/>
<sequence>MGGLAKSFLELSGEPILMRALRPFLKHSGVREVVVSLPTPDAESPPAWLIESDQRIRVAVGGKTRRDSVWAGLQALSGTLDVAVIHDGVRPLVSGDVVDRCIGLAGRGVGGVAGVPAVDTIKEVDGDLRVLATPNRSRLWHAQTPQAFPLELIMDAYHRAFKEDVPATDDASLVERVGGQVVMVESSGKNLKITRPEDLDLAELMLSRGDGR</sequence>
<dbReference type="GO" id="GO:0050518">
    <property type="term" value="F:2-C-methyl-D-erythritol 4-phosphate cytidylyltransferase activity"/>
    <property type="evidence" value="ECO:0007669"/>
    <property type="project" value="InterPro"/>
</dbReference>
<keyword evidence="1" id="KW-0808">Transferase</keyword>
<name>A0A381PPB5_9ZZZZ</name>
<dbReference type="InterPro" id="IPR050088">
    <property type="entry name" value="IspD/TarI_cytidylyltransf_bact"/>
</dbReference>
<dbReference type="InterPro" id="IPR034683">
    <property type="entry name" value="IspD/TarI"/>
</dbReference>
<evidence type="ECO:0000256" key="1">
    <source>
        <dbReference type="ARBA" id="ARBA00022679"/>
    </source>
</evidence>
<dbReference type="AlphaFoldDB" id="A0A381PPB5"/>
<dbReference type="PANTHER" id="PTHR32125">
    <property type="entry name" value="2-C-METHYL-D-ERYTHRITOL 4-PHOSPHATE CYTIDYLYLTRANSFERASE, CHLOROPLASTIC"/>
    <property type="match status" value="1"/>
</dbReference>
<dbReference type="Pfam" id="PF01128">
    <property type="entry name" value="IspD"/>
    <property type="match status" value="1"/>
</dbReference>
<dbReference type="Gene3D" id="3.90.550.10">
    <property type="entry name" value="Spore Coat Polysaccharide Biosynthesis Protein SpsA, Chain A"/>
    <property type="match status" value="1"/>
</dbReference>